<gene>
    <name evidence="3" type="ORF">HDA32_003027</name>
</gene>
<keyword evidence="2" id="KW-0812">Transmembrane</keyword>
<dbReference type="AlphaFoldDB" id="A0A852TX82"/>
<sequence length="62" mass="6567">MTAGPREAESVRLVERPEHRQPTPHEIRRDFGARYAANAVIALVFSATGPVAVILAAGSQGA</sequence>
<evidence type="ECO:0000313" key="4">
    <source>
        <dbReference type="Proteomes" id="UP000589036"/>
    </source>
</evidence>
<dbReference type="Proteomes" id="UP000589036">
    <property type="component" value="Unassembled WGS sequence"/>
</dbReference>
<protein>
    <submittedName>
        <fullName evidence="3">Uncharacterized protein</fullName>
    </submittedName>
</protein>
<keyword evidence="2" id="KW-0472">Membrane</keyword>
<feature type="transmembrane region" description="Helical" evidence="2">
    <location>
        <begin position="35"/>
        <end position="57"/>
    </location>
</feature>
<name>A0A852TX82_9ACTN</name>
<evidence type="ECO:0000256" key="1">
    <source>
        <dbReference type="SAM" id="MobiDB-lite"/>
    </source>
</evidence>
<organism evidence="3 4">
    <name type="scientific">Spinactinospora alkalitolerans</name>
    <dbReference type="NCBI Taxonomy" id="687207"/>
    <lineage>
        <taxon>Bacteria</taxon>
        <taxon>Bacillati</taxon>
        <taxon>Actinomycetota</taxon>
        <taxon>Actinomycetes</taxon>
        <taxon>Streptosporangiales</taxon>
        <taxon>Nocardiopsidaceae</taxon>
        <taxon>Spinactinospora</taxon>
    </lineage>
</organism>
<evidence type="ECO:0000313" key="3">
    <source>
        <dbReference type="EMBL" id="NYE47907.1"/>
    </source>
</evidence>
<dbReference type="EMBL" id="JACCCC010000001">
    <property type="protein sequence ID" value="NYE47907.1"/>
    <property type="molecule type" value="Genomic_DNA"/>
</dbReference>
<reference evidence="3 4" key="1">
    <citation type="submission" date="2020-07" db="EMBL/GenBank/DDBJ databases">
        <title>Sequencing the genomes of 1000 actinobacteria strains.</title>
        <authorList>
            <person name="Klenk H.-P."/>
        </authorList>
    </citation>
    <scope>NUCLEOTIDE SEQUENCE [LARGE SCALE GENOMIC DNA]</scope>
    <source>
        <strain evidence="3 4">CXB654</strain>
    </source>
</reference>
<keyword evidence="4" id="KW-1185">Reference proteome</keyword>
<keyword evidence="2" id="KW-1133">Transmembrane helix</keyword>
<proteinExistence type="predicted"/>
<accession>A0A852TX82</accession>
<comment type="caution">
    <text evidence="3">The sequence shown here is derived from an EMBL/GenBank/DDBJ whole genome shotgun (WGS) entry which is preliminary data.</text>
</comment>
<evidence type="ECO:0000256" key="2">
    <source>
        <dbReference type="SAM" id="Phobius"/>
    </source>
</evidence>
<dbReference type="RefSeq" id="WP_218882465.1">
    <property type="nucleotide sequence ID" value="NZ_BAAAYY010000003.1"/>
</dbReference>
<feature type="region of interest" description="Disordered" evidence="1">
    <location>
        <begin position="1"/>
        <end position="26"/>
    </location>
</feature>